<accession>A0A9R1WVF8</accession>
<sequence>MCAPPSPPLAFSASFPLTLYTSWSLHPISIYRLNKPPVSSYFRRHRVTVCCLPVAFCLLTPSFVLYDLRFAENRLDNGLVFDFVHTRLSKIDQPSYPFSKIEQRRPVSVDIQTIAVALLMCRLLILCTHETSTEVLQKGVRWVALPPISKVSILATSQKSRNDKMDSYVPDIISDFRLHLGQFVVSVAKVMKESIILFFPRKGKK</sequence>
<name>A0A9R1WVF8_LACSA</name>
<protein>
    <submittedName>
        <fullName evidence="1">Uncharacterized protein</fullName>
    </submittedName>
</protein>
<reference evidence="1 2" key="1">
    <citation type="journal article" date="2017" name="Nat. Commun.">
        <title>Genome assembly with in vitro proximity ligation data and whole-genome triplication in lettuce.</title>
        <authorList>
            <person name="Reyes-Chin-Wo S."/>
            <person name="Wang Z."/>
            <person name="Yang X."/>
            <person name="Kozik A."/>
            <person name="Arikit S."/>
            <person name="Song C."/>
            <person name="Xia L."/>
            <person name="Froenicke L."/>
            <person name="Lavelle D.O."/>
            <person name="Truco M.J."/>
            <person name="Xia R."/>
            <person name="Zhu S."/>
            <person name="Xu C."/>
            <person name="Xu H."/>
            <person name="Xu X."/>
            <person name="Cox K."/>
            <person name="Korf I."/>
            <person name="Meyers B.C."/>
            <person name="Michelmore R.W."/>
        </authorList>
    </citation>
    <scope>NUCLEOTIDE SEQUENCE [LARGE SCALE GENOMIC DNA]</scope>
    <source>
        <strain evidence="2">cv. Salinas</strain>
        <tissue evidence="1">Seedlings</tissue>
    </source>
</reference>
<evidence type="ECO:0000313" key="1">
    <source>
        <dbReference type="EMBL" id="KAJ0188839.1"/>
    </source>
</evidence>
<comment type="caution">
    <text evidence="1">The sequence shown here is derived from an EMBL/GenBank/DDBJ whole genome shotgun (WGS) entry which is preliminary data.</text>
</comment>
<dbReference type="EMBL" id="NBSK02000009">
    <property type="protein sequence ID" value="KAJ0188839.1"/>
    <property type="molecule type" value="Genomic_DNA"/>
</dbReference>
<gene>
    <name evidence="1" type="ORF">LSAT_V11C900473350</name>
</gene>
<keyword evidence="2" id="KW-1185">Reference proteome</keyword>
<organism evidence="1 2">
    <name type="scientific">Lactuca sativa</name>
    <name type="common">Garden lettuce</name>
    <dbReference type="NCBI Taxonomy" id="4236"/>
    <lineage>
        <taxon>Eukaryota</taxon>
        <taxon>Viridiplantae</taxon>
        <taxon>Streptophyta</taxon>
        <taxon>Embryophyta</taxon>
        <taxon>Tracheophyta</taxon>
        <taxon>Spermatophyta</taxon>
        <taxon>Magnoliopsida</taxon>
        <taxon>eudicotyledons</taxon>
        <taxon>Gunneridae</taxon>
        <taxon>Pentapetalae</taxon>
        <taxon>asterids</taxon>
        <taxon>campanulids</taxon>
        <taxon>Asterales</taxon>
        <taxon>Asteraceae</taxon>
        <taxon>Cichorioideae</taxon>
        <taxon>Cichorieae</taxon>
        <taxon>Lactucinae</taxon>
        <taxon>Lactuca</taxon>
    </lineage>
</organism>
<dbReference type="AlphaFoldDB" id="A0A9R1WVF8"/>
<proteinExistence type="predicted"/>
<evidence type="ECO:0000313" key="2">
    <source>
        <dbReference type="Proteomes" id="UP000235145"/>
    </source>
</evidence>
<dbReference type="Proteomes" id="UP000235145">
    <property type="component" value="Unassembled WGS sequence"/>
</dbReference>